<accession>A0A6G1HFA7</accession>
<reference evidence="2" key="1">
    <citation type="journal article" date="2020" name="Stud. Mycol.">
        <title>101 Dothideomycetes genomes: a test case for predicting lifestyles and emergence of pathogens.</title>
        <authorList>
            <person name="Haridas S."/>
            <person name="Albert R."/>
            <person name="Binder M."/>
            <person name="Bloem J."/>
            <person name="Labutti K."/>
            <person name="Salamov A."/>
            <person name="Andreopoulos B."/>
            <person name="Baker S."/>
            <person name="Barry K."/>
            <person name="Bills G."/>
            <person name="Bluhm B."/>
            <person name="Cannon C."/>
            <person name="Castanera R."/>
            <person name="Culley D."/>
            <person name="Daum C."/>
            <person name="Ezra D."/>
            <person name="Gonzalez J."/>
            <person name="Henrissat B."/>
            <person name="Kuo A."/>
            <person name="Liang C."/>
            <person name="Lipzen A."/>
            <person name="Lutzoni F."/>
            <person name="Magnuson J."/>
            <person name="Mondo S."/>
            <person name="Nolan M."/>
            <person name="Ohm R."/>
            <person name="Pangilinan J."/>
            <person name="Park H.-J."/>
            <person name="Ramirez L."/>
            <person name="Alfaro M."/>
            <person name="Sun H."/>
            <person name="Tritt A."/>
            <person name="Yoshinaga Y."/>
            <person name="Zwiers L.-H."/>
            <person name="Turgeon B."/>
            <person name="Goodwin S."/>
            <person name="Spatafora J."/>
            <person name="Crous P."/>
            <person name="Grigoriev I."/>
        </authorList>
    </citation>
    <scope>NUCLEOTIDE SEQUENCE</scope>
    <source>
        <strain evidence="2">CBS 113979</strain>
    </source>
</reference>
<protein>
    <submittedName>
        <fullName evidence="2">Uncharacterized protein</fullName>
    </submittedName>
</protein>
<evidence type="ECO:0000256" key="1">
    <source>
        <dbReference type="SAM" id="MobiDB-lite"/>
    </source>
</evidence>
<feature type="region of interest" description="Disordered" evidence="1">
    <location>
        <begin position="157"/>
        <end position="183"/>
    </location>
</feature>
<sequence length="183" mass="19905">MTKGVILSKTSGLGLVQYSKPPACIYKSGICLFIFLDLSCILLLSCRIVSCFLISSFLEASVGETVQPRCATSCLVQPTARNDLFPVAHPTNYPLLVQQQQQQQRLLSPHSMWPVAHYYSTYAPAVMRDGSFSGAPGPGNGRFASPPQCTQVKFYKTASRDGDSHLKPRASKDRKCDEGGAKG</sequence>
<organism evidence="2 3">
    <name type="scientific">Aulographum hederae CBS 113979</name>
    <dbReference type="NCBI Taxonomy" id="1176131"/>
    <lineage>
        <taxon>Eukaryota</taxon>
        <taxon>Fungi</taxon>
        <taxon>Dikarya</taxon>
        <taxon>Ascomycota</taxon>
        <taxon>Pezizomycotina</taxon>
        <taxon>Dothideomycetes</taxon>
        <taxon>Pleosporomycetidae</taxon>
        <taxon>Aulographales</taxon>
        <taxon>Aulographaceae</taxon>
    </lineage>
</organism>
<name>A0A6G1HFA7_9PEZI</name>
<proteinExistence type="predicted"/>
<evidence type="ECO:0000313" key="2">
    <source>
        <dbReference type="EMBL" id="KAF1991757.1"/>
    </source>
</evidence>
<dbReference type="EMBL" id="ML977138">
    <property type="protein sequence ID" value="KAF1991757.1"/>
    <property type="molecule type" value="Genomic_DNA"/>
</dbReference>
<feature type="compositionally biased region" description="Basic and acidic residues" evidence="1">
    <location>
        <begin position="158"/>
        <end position="183"/>
    </location>
</feature>
<keyword evidence="3" id="KW-1185">Reference proteome</keyword>
<dbReference type="Proteomes" id="UP000800041">
    <property type="component" value="Unassembled WGS sequence"/>
</dbReference>
<gene>
    <name evidence="2" type="ORF">K402DRAFT_69216</name>
</gene>
<dbReference type="AlphaFoldDB" id="A0A6G1HFA7"/>
<evidence type="ECO:0000313" key="3">
    <source>
        <dbReference type="Proteomes" id="UP000800041"/>
    </source>
</evidence>